<dbReference type="KEGG" id="mpt:Mpe_A1589"/>
<dbReference type="SUPFAM" id="SSF46626">
    <property type="entry name" value="Cytochrome c"/>
    <property type="match status" value="1"/>
</dbReference>
<dbReference type="PANTHER" id="PTHR35008">
    <property type="entry name" value="BLL4482 PROTEIN-RELATED"/>
    <property type="match status" value="1"/>
</dbReference>
<dbReference type="PANTHER" id="PTHR35008:SF4">
    <property type="entry name" value="BLL4482 PROTEIN"/>
    <property type="match status" value="1"/>
</dbReference>
<accession>A2SG62</accession>
<dbReference type="RefSeq" id="WP_011829188.1">
    <property type="nucleotide sequence ID" value="NC_008825.1"/>
</dbReference>
<feature type="signal peptide" evidence="5">
    <location>
        <begin position="1"/>
        <end position="34"/>
    </location>
</feature>
<dbReference type="HOGENOM" id="CLU_1633477_0_0_4"/>
<dbReference type="Pfam" id="PF13442">
    <property type="entry name" value="Cytochrome_CBB3"/>
    <property type="match status" value="1"/>
</dbReference>
<evidence type="ECO:0000313" key="8">
    <source>
        <dbReference type="Proteomes" id="UP000000366"/>
    </source>
</evidence>
<proteinExistence type="predicted"/>
<dbReference type="Gene3D" id="1.10.760.10">
    <property type="entry name" value="Cytochrome c-like domain"/>
    <property type="match status" value="1"/>
</dbReference>
<dbReference type="AlphaFoldDB" id="A2SG62"/>
<feature type="chain" id="PRO_5002645783" description="Cytochrome c domain-containing protein" evidence="5">
    <location>
        <begin position="35"/>
        <end position="162"/>
    </location>
</feature>
<keyword evidence="3 4" id="KW-0408">Iron</keyword>
<dbReference type="InterPro" id="IPR009056">
    <property type="entry name" value="Cyt_c-like_dom"/>
</dbReference>
<organism evidence="7 8">
    <name type="scientific">Methylibium petroleiphilum (strain ATCC BAA-1232 / LMG 22953 / PM1)</name>
    <dbReference type="NCBI Taxonomy" id="420662"/>
    <lineage>
        <taxon>Bacteria</taxon>
        <taxon>Pseudomonadati</taxon>
        <taxon>Pseudomonadota</taxon>
        <taxon>Betaproteobacteria</taxon>
        <taxon>Burkholderiales</taxon>
        <taxon>Sphaerotilaceae</taxon>
        <taxon>Methylibium</taxon>
    </lineage>
</organism>
<dbReference type="InterPro" id="IPR036909">
    <property type="entry name" value="Cyt_c-like_dom_sf"/>
</dbReference>
<evidence type="ECO:0000256" key="4">
    <source>
        <dbReference type="PROSITE-ProRule" id="PRU00433"/>
    </source>
</evidence>
<name>A2SG62_METPP</name>
<dbReference type="eggNOG" id="COG2010">
    <property type="taxonomic scope" value="Bacteria"/>
</dbReference>
<feature type="domain" description="Cytochrome c" evidence="6">
    <location>
        <begin position="63"/>
        <end position="144"/>
    </location>
</feature>
<dbReference type="GO" id="GO:0020037">
    <property type="term" value="F:heme binding"/>
    <property type="evidence" value="ECO:0007669"/>
    <property type="project" value="InterPro"/>
</dbReference>
<evidence type="ECO:0000259" key="6">
    <source>
        <dbReference type="PROSITE" id="PS51007"/>
    </source>
</evidence>
<keyword evidence="5" id="KW-0732">Signal</keyword>
<keyword evidence="8" id="KW-1185">Reference proteome</keyword>
<gene>
    <name evidence="7" type="ordered locus">Mpe_A1589</name>
</gene>
<evidence type="ECO:0000256" key="5">
    <source>
        <dbReference type="SAM" id="SignalP"/>
    </source>
</evidence>
<keyword evidence="1 4" id="KW-0349">Heme</keyword>
<dbReference type="EMBL" id="CP000555">
    <property type="protein sequence ID" value="ABM94551.1"/>
    <property type="molecule type" value="Genomic_DNA"/>
</dbReference>
<protein>
    <recommendedName>
        <fullName evidence="6">Cytochrome c domain-containing protein</fullName>
    </recommendedName>
</protein>
<evidence type="ECO:0000256" key="3">
    <source>
        <dbReference type="ARBA" id="ARBA00023004"/>
    </source>
</evidence>
<evidence type="ECO:0000256" key="1">
    <source>
        <dbReference type="ARBA" id="ARBA00022617"/>
    </source>
</evidence>
<dbReference type="GO" id="GO:0046872">
    <property type="term" value="F:metal ion binding"/>
    <property type="evidence" value="ECO:0007669"/>
    <property type="project" value="UniProtKB-KW"/>
</dbReference>
<sequence length="162" mass="16739">MTVFPTFLPTMRLPSLRRPLAALLFTVLPCAALAFGPGGPGASAPAAGTPAATTAPAELGAADLERQGSELFGRNCQLCHNSRGKGGKGPQLIKGAWGPGGANSDDYMFGIIKNGRPNTQMGGFGGALSDGEIRVIIAFLRAESVRVKAAERKAADADYVPW</sequence>
<dbReference type="STRING" id="420662.Mpe_A1589"/>
<evidence type="ECO:0000256" key="2">
    <source>
        <dbReference type="ARBA" id="ARBA00022723"/>
    </source>
</evidence>
<dbReference type="PROSITE" id="PS51007">
    <property type="entry name" value="CYTC"/>
    <property type="match status" value="1"/>
</dbReference>
<dbReference type="InterPro" id="IPR051459">
    <property type="entry name" value="Cytochrome_c-type_DH"/>
</dbReference>
<dbReference type="Proteomes" id="UP000000366">
    <property type="component" value="Chromosome"/>
</dbReference>
<dbReference type="GO" id="GO:0009055">
    <property type="term" value="F:electron transfer activity"/>
    <property type="evidence" value="ECO:0007669"/>
    <property type="project" value="InterPro"/>
</dbReference>
<evidence type="ECO:0000313" key="7">
    <source>
        <dbReference type="EMBL" id="ABM94551.1"/>
    </source>
</evidence>
<keyword evidence="2 4" id="KW-0479">Metal-binding</keyword>
<reference evidence="7 8" key="1">
    <citation type="journal article" date="2007" name="J. Bacteriol.">
        <title>Whole-genome analysis of the methyl tert-butyl ether-degrading beta-proteobacterium Methylibium petroleiphilum PM1.</title>
        <authorList>
            <person name="Kane S.R."/>
            <person name="Chakicherla A.Y."/>
            <person name="Chain P.S.G."/>
            <person name="Schmidt R."/>
            <person name="Shin M.W."/>
            <person name="Legler T.C."/>
            <person name="Scow K.M."/>
            <person name="Larimer F.W."/>
            <person name="Lucas S.M."/>
            <person name="Richardson P.M."/>
            <person name="Hristova K.R."/>
        </authorList>
    </citation>
    <scope>NUCLEOTIDE SEQUENCE [LARGE SCALE GENOMIC DNA]</scope>
    <source>
        <strain evidence="8">ATCC BAA-1232 / LMG 22953 / PM1</strain>
    </source>
</reference>